<proteinExistence type="predicted"/>
<accession>A0A1Y2F4C2</accession>
<name>A0A1Y2F4C2_9FUNG</name>
<feature type="compositionally biased region" description="Basic and acidic residues" evidence="1">
    <location>
        <begin position="1"/>
        <end position="14"/>
    </location>
</feature>
<dbReference type="STRING" id="1754190.A0A1Y2F4C2"/>
<dbReference type="PANTHER" id="PTHR46603">
    <property type="entry name" value="ABSCISSION/NOCUT CHECKPOINT REGULATOR"/>
    <property type="match status" value="1"/>
</dbReference>
<feature type="compositionally biased region" description="Low complexity" evidence="1">
    <location>
        <begin position="25"/>
        <end position="55"/>
    </location>
</feature>
<organism evidence="2 3">
    <name type="scientific">Neocallimastix californiae</name>
    <dbReference type="NCBI Taxonomy" id="1754190"/>
    <lineage>
        <taxon>Eukaryota</taxon>
        <taxon>Fungi</taxon>
        <taxon>Fungi incertae sedis</taxon>
        <taxon>Chytridiomycota</taxon>
        <taxon>Chytridiomycota incertae sedis</taxon>
        <taxon>Neocallimastigomycetes</taxon>
        <taxon>Neocallimastigales</taxon>
        <taxon>Neocallimastigaceae</taxon>
        <taxon>Neocallimastix</taxon>
    </lineage>
</organism>
<evidence type="ECO:0000313" key="3">
    <source>
        <dbReference type="Proteomes" id="UP000193920"/>
    </source>
</evidence>
<dbReference type="SUPFAM" id="SSF57845">
    <property type="entry name" value="B-box zinc-binding domain"/>
    <property type="match status" value="1"/>
</dbReference>
<reference evidence="2 3" key="1">
    <citation type="submission" date="2016-08" db="EMBL/GenBank/DDBJ databases">
        <title>A Parts List for Fungal Cellulosomes Revealed by Comparative Genomics.</title>
        <authorList>
            <consortium name="DOE Joint Genome Institute"/>
            <person name="Haitjema C.H."/>
            <person name="Gilmore S.P."/>
            <person name="Henske J.K."/>
            <person name="Solomon K.V."/>
            <person name="De Groot R."/>
            <person name="Kuo A."/>
            <person name="Mondo S.J."/>
            <person name="Salamov A.A."/>
            <person name="Labutti K."/>
            <person name="Zhao Z."/>
            <person name="Chiniquy J."/>
            <person name="Barry K."/>
            <person name="Brewer H.M."/>
            <person name="Purvine S.O."/>
            <person name="Wright A.T."/>
            <person name="Boxma B."/>
            <person name="Van Alen T."/>
            <person name="Hackstein J.H."/>
            <person name="Baker S.E."/>
            <person name="Grigoriev I.V."/>
            <person name="O'Malley M.A."/>
        </authorList>
    </citation>
    <scope>NUCLEOTIDE SEQUENCE [LARGE SCALE GENOMIC DNA]</scope>
    <source>
        <strain evidence="2 3">G1</strain>
    </source>
</reference>
<dbReference type="Pfam" id="PF22586">
    <property type="entry name" value="ANCHR-like_BBOX"/>
    <property type="match status" value="1"/>
</dbReference>
<dbReference type="AlphaFoldDB" id="A0A1Y2F4C2"/>
<dbReference type="OrthoDB" id="5407799at2759"/>
<comment type="caution">
    <text evidence="2">The sequence shown here is derived from an EMBL/GenBank/DDBJ whole genome shotgun (WGS) entry which is preliminary data.</text>
</comment>
<dbReference type="EMBL" id="MCOG01000016">
    <property type="protein sequence ID" value="ORY78750.1"/>
    <property type="molecule type" value="Genomic_DNA"/>
</dbReference>
<dbReference type="CDD" id="cd19817">
    <property type="entry name" value="Bbox1_ANCHR-like"/>
    <property type="match status" value="1"/>
</dbReference>
<gene>
    <name evidence="2" type="ORF">LY90DRAFT_70951</name>
</gene>
<dbReference type="PANTHER" id="PTHR46603:SF1">
    <property type="entry name" value="ABSCISSION_NOCUT CHECKPOINT REGULATOR"/>
    <property type="match status" value="1"/>
</dbReference>
<evidence type="ECO:0000313" key="2">
    <source>
        <dbReference type="EMBL" id="ORY78750.1"/>
    </source>
</evidence>
<protein>
    <submittedName>
        <fullName evidence="2">Uncharacterized protein</fullName>
    </submittedName>
</protein>
<sequence length="132" mass="15330">MKDDWESRLNKLKEYQPYVPPSALSSNSSNTTKNQNTNSTKNNSNNKSKTNTTSNEDINLPPPPKPIDKSFFFGGKKKEEEDETLNWCCICNDDGVIRCIDCDNDAYCKRCFKESHPKNDYEMRNHRTKKIR</sequence>
<keyword evidence="3" id="KW-1185">Reference proteome</keyword>
<dbReference type="InterPro" id="IPR044553">
    <property type="entry name" value="Bbox1_ANCHR"/>
</dbReference>
<dbReference type="Proteomes" id="UP000193920">
    <property type="component" value="Unassembled WGS sequence"/>
</dbReference>
<feature type="region of interest" description="Disordered" evidence="1">
    <location>
        <begin position="1"/>
        <end position="72"/>
    </location>
</feature>
<evidence type="ECO:0000256" key="1">
    <source>
        <dbReference type="SAM" id="MobiDB-lite"/>
    </source>
</evidence>